<protein>
    <submittedName>
        <fullName evidence="1">Uncharacterized protein</fullName>
    </submittedName>
</protein>
<keyword evidence="2" id="KW-1185">Reference proteome</keyword>
<dbReference type="EMBL" id="LUGG01000013">
    <property type="protein sequence ID" value="OBZ70737.1"/>
    <property type="molecule type" value="Genomic_DNA"/>
</dbReference>
<accession>A0A1C7M2L6</accession>
<dbReference type="AlphaFoldDB" id="A0A1C7M2L6"/>
<evidence type="ECO:0000313" key="1">
    <source>
        <dbReference type="EMBL" id="OBZ70737.1"/>
    </source>
</evidence>
<name>A0A1C7M2L6_GRIFR</name>
<dbReference type="OMA" id="ACEEIIC"/>
<gene>
    <name evidence="1" type="ORF">A0H81_09522</name>
</gene>
<evidence type="ECO:0000313" key="2">
    <source>
        <dbReference type="Proteomes" id="UP000092993"/>
    </source>
</evidence>
<dbReference type="OrthoDB" id="2736601at2759"/>
<reference evidence="1 2" key="1">
    <citation type="submission" date="2016-03" db="EMBL/GenBank/DDBJ databases">
        <title>Whole genome sequencing of Grifola frondosa 9006-11.</title>
        <authorList>
            <person name="Min B."/>
            <person name="Park H."/>
            <person name="Kim J.-G."/>
            <person name="Cho H."/>
            <person name="Oh Y.-L."/>
            <person name="Kong W.-S."/>
            <person name="Choi I.-G."/>
        </authorList>
    </citation>
    <scope>NUCLEOTIDE SEQUENCE [LARGE SCALE GENOMIC DNA]</scope>
    <source>
        <strain evidence="1 2">9006-11</strain>
    </source>
</reference>
<dbReference type="Proteomes" id="UP000092993">
    <property type="component" value="Unassembled WGS sequence"/>
</dbReference>
<proteinExistence type="predicted"/>
<comment type="caution">
    <text evidence="1">The sequence shown here is derived from an EMBL/GenBank/DDBJ whole genome shotgun (WGS) entry which is preliminary data.</text>
</comment>
<organism evidence="1 2">
    <name type="scientific">Grifola frondosa</name>
    <name type="common">Maitake</name>
    <name type="synonym">Polyporus frondosus</name>
    <dbReference type="NCBI Taxonomy" id="5627"/>
    <lineage>
        <taxon>Eukaryota</taxon>
        <taxon>Fungi</taxon>
        <taxon>Dikarya</taxon>
        <taxon>Basidiomycota</taxon>
        <taxon>Agaricomycotina</taxon>
        <taxon>Agaricomycetes</taxon>
        <taxon>Polyporales</taxon>
        <taxon>Grifolaceae</taxon>
        <taxon>Grifola</taxon>
    </lineage>
</organism>
<sequence length="96" mass="11109">MHEKIGKALEARAEAIQKALVEYNARMAALSPPRPQLAWNYVMDMVTLAKFDLLHDACQNIRALLWAQHHHHEAMNMYFNVKHACEEIICLNIEIN</sequence>